<evidence type="ECO:0000256" key="1">
    <source>
        <dbReference type="SAM" id="MobiDB-lite"/>
    </source>
</evidence>
<accession>A0AA35KAG8</accession>
<feature type="region of interest" description="Disordered" evidence="1">
    <location>
        <begin position="1"/>
        <end position="136"/>
    </location>
</feature>
<feature type="compositionally biased region" description="Basic residues" evidence="1">
    <location>
        <begin position="109"/>
        <end position="123"/>
    </location>
</feature>
<dbReference type="EMBL" id="OX395130">
    <property type="protein sequence ID" value="CAI5774665.1"/>
    <property type="molecule type" value="Genomic_DNA"/>
</dbReference>
<name>A0AA35KAG8_9SAUR</name>
<dbReference type="Proteomes" id="UP001178461">
    <property type="component" value="Chromosome 5"/>
</dbReference>
<evidence type="ECO:0000313" key="3">
    <source>
        <dbReference type="Proteomes" id="UP001178461"/>
    </source>
</evidence>
<feature type="compositionally biased region" description="Basic and acidic residues" evidence="1">
    <location>
        <begin position="124"/>
        <end position="136"/>
    </location>
</feature>
<organism evidence="2 3">
    <name type="scientific">Podarcis lilfordi</name>
    <name type="common">Lilford's wall lizard</name>
    <dbReference type="NCBI Taxonomy" id="74358"/>
    <lineage>
        <taxon>Eukaryota</taxon>
        <taxon>Metazoa</taxon>
        <taxon>Chordata</taxon>
        <taxon>Craniata</taxon>
        <taxon>Vertebrata</taxon>
        <taxon>Euteleostomi</taxon>
        <taxon>Lepidosauria</taxon>
        <taxon>Squamata</taxon>
        <taxon>Bifurcata</taxon>
        <taxon>Unidentata</taxon>
        <taxon>Episquamata</taxon>
        <taxon>Laterata</taxon>
        <taxon>Lacertibaenia</taxon>
        <taxon>Lacertidae</taxon>
        <taxon>Podarcis</taxon>
    </lineage>
</organism>
<dbReference type="AlphaFoldDB" id="A0AA35KAG8"/>
<feature type="compositionally biased region" description="Basic and acidic residues" evidence="1">
    <location>
        <begin position="1"/>
        <end position="12"/>
    </location>
</feature>
<sequence length="136" mass="14183">MAAQDDTARHVAEPSLSLPPSFPACLPARPADSPLLLRLRPRPHGPPPPPRAPRVAGGRGGEAAPSKEASSIPSPASPAGGEAPAAEPQLLLLLHAGHWQPGASGGKAAHGRGRKRRLKLRRRLISDGKLHYDGDK</sequence>
<evidence type="ECO:0000313" key="2">
    <source>
        <dbReference type="EMBL" id="CAI5774665.1"/>
    </source>
</evidence>
<proteinExistence type="predicted"/>
<reference evidence="2" key="1">
    <citation type="submission" date="2022-12" db="EMBL/GenBank/DDBJ databases">
        <authorList>
            <person name="Alioto T."/>
            <person name="Alioto T."/>
            <person name="Gomez Garrido J."/>
        </authorList>
    </citation>
    <scope>NUCLEOTIDE SEQUENCE</scope>
</reference>
<gene>
    <name evidence="2" type="ORF">PODLI_1B000789</name>
</gene>
<protein>
    <submittedName>
        <fullName evidence="2">Uncharacterized protein</fullName>
    </submittedName>
</protein>
<feature type="compositionally biased region" description="Low complexity" evidence="1">
    <location>
        <begin position="26"/>
        <end position="38"/>
    </location>
</feature>
<feature type="compositionally biased region" description="Low complexity" evidence="1">
    <location>
        <begin position="62"/>
        <end position="94"/>
    </location>
</feature>
<keyword evidence="3" id="KW-1185">Reference proteome</keyword>